<sequence length="80" mass="8547">VLALIMGISTVSFVTDNESDGDLGPLSGVYESDTTIGTTTLPRRCSGMIDVTISDLLISFRRTASWLSESLSPPRIVSLL</sequence>
<feature type="non-terminal residue" evidence="1">
    <location>
        <position position="1"/>
    </location>
</feature>
<gene>
    <name evidence="1" type="ORF">AFUS01_LOCUS36489</name>
</gene>
<protein>
    <submittedName>
        <fullName evidence="1">Uncharacterized protein</fullName>
    </submittedName>
</protein>
<dbReference type="AlphaFoldDB" id="A0A8J2PSU3"/>
<comment type="caution">
    <text evidence="1">The sequence shown here is derived from an EMBL/GenBank/DDBJ whole genome shotgun (WGS) entry which is preliminary data.</text>
</comment>
<dbReference type="Proteomes" id="UP000708208">
    <property type="component" value="Unassembled WGS sequence"/>
</dbReference>
<evidence type="ECO:0000313" key="2">
    <source>
        <dbReference type="Proteomes" id="UP000708208"/>
    </source>
</evidence>
<evidence type="ECO:0000313" key="1">
    <source>
        <dbReference type="EMBL" id="CAG7826436.1"/>
    </source>
</evidence>
<name>A0A8J2PSU3_9HEXA</name>
<proteinExistence type="predicted"/>
<reference evidence="1" key="1">
    <citation type="submission" date="2021-06" db="EMBL/GenBank/DDBJ databases">
        <authorList>
            <person name="Hodson N. C."/>
            <person name="Mongue J. A."/>
            <person name="Jaron S. K."/>
        </authorList>
    </citation>
    <scope>NUCLEOTIDE SEQUENCE</scope>
</reference>
<keyword evidence="2" id="KW-1185">Reference proteome</keyword>
<accession>A0A8J2PSU3</accession>
<organism evidence="1 2">
    <name type="scientific">Allacma fusca</name>
    <dbReference type="NCBI Taxonomy" id="39272"/>
    <lineage>
        <taxon>Eukaryota</taxon>
        <taxon>Metazoa</taxon>
        <taxon>Ecdysozoa</taxon>
        <taxon>Arthropoda</taxon>
        <taxon>Hexapoda</taxon>
        <taxon>Collembola</taxon>
        <taxon>Symphypleona</taxon>
        <taxon>Sminthuridae</taxon>
        <taxon>Allacma</taxon>
    </lineage>
</organism>
<dbReference type="EMBL" id="CAJVCH010539768">
    <property type="protein sequence ID" value="CAG7826436.1"/>
    <property type="molecule type" value="Genomic_DNA"/>
</dbReference>